<evidence type="ECO:0000259" key="2">
    <source>
        <dbReference type="Pfam" id="PF00294"/>
    </source>
</evidence>
<dbReference type="PANTHER" id="PTHR42774:SF3">
    <property type="entry name" value="KETOHEXOKINASE"/>
    <property type="match status" value="1"/>
</dbReference>
<feature type="non-terminal residue" evidence="3">
    <location>
        <position position="1"/>
    </location>
</feature>
<feature type="compositionally biased region" description="Basic residues" evidence="1">
    <location>
        <begin position="176"/>
        <end position="186"/>
    </location>
</feature>
<dbReference type="Proteomes" id="UP000652761">
    <property type="component" value="Unassembled WGS sequence"/>
</dbReference>
<dbReference type="PANTHER" id="PTHR42774">
    <property type="entry name" value="PHOSPHOTRANSFERASE SYSTEM TRANSPORT PROTEIN"/>
    <property type="match status" value="1"/>
</dbReference>
<dbReference type="OrthoDB" id="204058at2759"/>
<accession>A0A843UHH7</accession>
<feature type="region of interest" description="Disordered" evidence="1">
    <location>
        <begin position="167"/>
        <end position="217"/>
    </location>
</feature>
<dbReference type="EMBL" id="NMUH01000560">
    <property type="protein sequence ID" value="MQL81340.1"/>
    <property type="molecule type" value="Genomic_DNA"/>
</dbReference>
<sequence length="464" mass="50215">GGARVLRGALLPARWAGRFNFPDPERPKFLEELRQALSKSDIKAIAAKFASSSSSPPGCDHLQLPSSSPTGSSQLNCESHSAGAAASKCDDISDPLMEEDWPRIAACRPRQPPTPRRLGRAQVILPLLERRRAGAIKRTVSVMTAAVSITPSSQPFGSTVASVSRHSHSRFLVLPRSRRRGPRHGTSRSTPPRSEMSSSSSTAAAGSPSLPPPPDSRVVVGCGGTAVDYLAKVAAFPKPDDKIRSTSSLVQGGGNAGNALTGAARLGLKPRIISKLANDAQGRTALAELEKDGIDISYIVVSQEGNSPFTYIIVDSQMNTRTCIHTPGYPGMVPDDLPHSSVLSALDGARLAYFDVRFHETALVVAREASRMKIPILIDAERRREGLDDLLNLASYVVCSEKFPQASKPLSNNSFQAGRFLYFRRLQLYGGDTCALDRFDPALVYRRRRTSRPLSLWLHETLDL</sequence>
<organism evidence="3 4">
    <name type="scientific">Colocasia esculenta</name>
    <name type="common">Wild taro</name>
    <name type="synonym">Arum esculentum</name>
    <dbReference type="NCBI Taxonomy" id="4460"/>
    <lineage>
        <taxon>Eukaryota</taxon>
        <taxon>Viridiplantae</taxon>
        <taxon>Streptophyta</taxon>
        <taxon>Embryophyta</taxon>
        <taxon>Tracheophyta</taxon>
        <taxon>Spermatophyta</taxon>
        <taxon>Magnoliopsida</taxon>
        <taxon>Liliopsida</taxon>
        <taxon>Araceae</taxon>
        <taxon>Aroideae</taxon>
        <taxon>Colocasieae</taxon>
        <taxon>Colocasia</taxon>
    </lineage>
</organism>
<name>A0A843UHH7_COLES</name>
<dbReference type="InterPro" id="IPR011611">
    <property type="entry name" value="PfkB_dom"/>
</dbReference>
<feature type="domain" description="Carbohydrate kinase PfkB" evidence="2">
    <location>
        <begin position="225"/>
        <end position="401"/>
    </location>
</feature>
<dbReference type="InterPro" id="IPR029056">
    <property type="entry name" value="Ribokinase-like"/>
</dbReference>
<protein>
    <recommendedName>
        <fullName evidence="2">Carbohydrate kinase PfkB domain-containing protein</fullName>
    </recommendedName>
</protein>
<feature type="region of interest" description="Disordered" evidence="1">
    <location>
        <begin position="51"/>
        <end position="79"/>
    </location>
</feature>
<evidence type="ECO:0000313" key="3">
    <source>
        <dbReference type="EMBL" id="MQL81340.1"/>
    </source>
</evidence>
<dbReference type="Pfam" id="PF00294">
    <property type="entry name" value="PfkB"/>
    <property type="match status" value="1"/>
</dbReference>
<feature type="compositionally biased region" description="Polar residues" evidence="1">
    <location>
        <begin position="64"/>
        <end position="79"/>
    </location>
</feature>
<dbReference type="InterPro" id="IPR052562">
    <property type="entry name" value="Ketohexokinase-related"/>
</dbReference>
<dbReference type="Gene3D" id="3.40.1190.20">
    <property type="match status" value="1"/>
</dbReference>
<keyword evidence="4" id="KW-1185">Reference proteome</keyword>
<reference evidence="3" key="1">
    <citation type="submission" date="2017-07" db="EMBL/GenBank/DDBJ databases">
        <title>Taro Niue Genome Assembly and Annotation.</title>
        <authorList>
            <person name="Atibalentja N."/>
            <person name="Keating K."/>
            <person name="Fields C.J."/>
        </authorList>
    </citation>
    <scope>NUCLEOTIDE SEQUENCE</scope>
    <source>
        <strain evidence="3">Niue_2</strain>
        <tissue evidence="3">Leaf</tissue>
    </source>
</reference>
<feature type="compositionally biased region" description="Low complexity" evidence="1">
    <location>
        <begin position="187"/>
        <end position="208"/>
    </location>
</feature>
<proteinExistence type="predicted"/>
<gene>
    <name evidence="3" type="ORF">Taro_013780</name>
</gene>
<dbReference type="SUPFAM" id="SSF53613">
    <property type="entry name" value="Ribokinase-like"/>
    <property type="match status" value="1"/>
</dbReference>
<evidence type="ECO:0000256" key="1">
    <source>
        <dbReference type="SAM" id="MobiDB-lite"/>
    </source>
</evidence>
<comment type="caution">
    <text evidence="3">The sequence shown here is derived from an EMBL/GenBank/DDBJ whole genome shotgun (WGS) entry which is preliminary data.</text>
</comment>
<dbReference type="AlphaFoldDB" id="A0A843UHH7"/>
<evidence type="ECO:0000313" key="4">
    <source>
        <dbReference type="Proteomes" id="UP000652761"/>
    </source>
</evidence>